<protein>
    <submittedName>
        <fullName evidence="2">Chromosome segregation protein SMC</fullName>
    </submittedName>
</protein>
<dbReference type="CDD" id="cd00267">
    <property type="entry name" value="ABC_ATPase"/>
    <property type="match status" value="1"/>
</dbReference>
<comment type="caution">
    <text evidence="2">The sequence shown here is derived from an EMBL/GenBank/DDBJ whole genome shotgun (WGS) entry which is preliminary data.</text>
</comment>
<dbReference type="InterPro" id="IPR003959">
    <property type="entry name" value="ATPase_AAA_core"/>
</dbReference>
<feature type="domain" description="ATPase AAA-type core" evidence="1">
    <location>
        <begin position="28"/>
        <end position="392"/>
    </location>
</feature>
<dbReference type="InterPro" id="IPR051396">
    <property type="entry name" value="Bact_Antivir_Def_Nuclease"/>
</dbReference>
<dbReference type="Pfam" id="PF13304">
    <property type="entry name" value="AAA_21"/>
    <property type="match status" value="1"/>
</dbReference>
<dbReference type="GO" id="GO:0005524">
    <property type="term" value="F:ATP binding"/>
    <property type="evidence" value="ECO:0007669"/>
    <property type="project" value="InterPro"/>
</dbReference>
<gene>
    <name evidence="2" type="ORF">COB13_10900</name>
</gene>
<dbReference type="PANTHER" id="PTHR43581:SF4">
    <property type="entry name" value="ATP_GTP PHOSPHATASE"/>
    <property type="match status" value="1"/>
</dbReference>
<sequence>MKVDYLYIKSQFKNLKNIKINFDENHLMTVIIGGNGSGKSNVLEALVAIFRNLDLGEAPDFAYEIKYKLGGDSHTKWITVIADPVAKTLSQQYQVTSSNSINEVGKDIPLSKVKRDKAGHSDFLPDHVFAYYSGPSDRLEKYFKKHRTNFYRKLLKSEVDLQSDIRPLFYAKPFHSQFVLLAFFLSKQADQEKKFLKTHLGIESLDSVHFVMRKPKWTKTKNKKELFWGADGVVRDFLELLYPHCLAPVKVTRQEDVGLTGSDIKNEFFHLFLPNVEVLREFAKGLSPDVFFKMLESTLLSEIISEVSVRVKVSSSDQPLSFRELSEGEQQLLTVLGLLKFTGGKNTLFLLDEPDTHLNPAWTVKYLQFLKEFVPEEDTSHLLMVSHHPLAIAELEKEQVQVMWRDEENQVHAQEPFESPRGMGYAGILTSDMFGLNSTLDTPTQDLIRERRSLALLKKLNDDQLNRLKELNEMLENSGFSTENKDAEYSEYLRARNKQNKELFERDMPTPDVREQRRKIADEILTELSED</sequence>
<dbReference type="AlphaFoldDB" id="A0A2A4YZN5"/>
<dbReference type="InterPro" id="IPR027417">
    <property type="entry name" value="P-loop_NTPase"/>
</dbReference>
<dbReference type="Gene3D" id="3.40.50.300">
    <property type="entry name" value="P-loop containing nucleotide triphosphate hydrolases"/>
    <property type="match status" value="1"/>
</dbReference>
<dbReference type="EMBL" id="NVUS01000013">
    <property type="protein sequence ID" value="PCJ00091.1"/>
    <property type="molecule type" value="Genomic_DNA"/>
</dbReference>
<dbReference type="SUPFAM" id="SSF52540">
    <property type="entry name" value="P-loop containing nucleoside triphosphate hydrolases"/>
    <property type="match status" value="1"/>
</dbReference>
<reference key="1">
    <citation type="submission" date="2017-08" db="EMBL/GenBank/DDBJ databases">
        <title>A dynamic microbial community with high functional redundancy inhabits the cold, oxic subseafloor aquifer.</title>
        <authorList>
            <person name="Tully B.J."/>
            <person name="Wheat C.G."/>
            <person name="Glazer B.T."/>
            <person name="Huber J.A."/>
        </authorList>
    </citation>
    <scope>NUCLEOTIDE SEQUENCE [LARGE SCALE GENOMIC DNA]</scope>
</reference>
<dbReference type="GO" id="GO:0016887">
    <property type="term" value="F:ATP hydrolysis activity"/>
    <property type="evidence" value="ECO:0007669"/>
    <property type="project" value="InterPro"/>
</dbReference>
<evidence type="ECO:0000313" key="2">
    <source>
        <dbReference type="EMBL" id="PCJ00091.1"/>
    </source>
</evidence>
<proteinExistence type="predicted"/>
<reference evidence="2" key="2">
    <citation type="journal article" date="2018" name="ISME J.">
        <title>A dynamic microbial community with high functional redundancy inhabits the cold, oxic subseafloor aquifer.</title>
        <authorList>
            <person name="Tully B.J."/>
            <person name="Wheat C.G."/>
            <person name="Glazer B.T."/>
            <person name="Huber J.A."/>
        </authorList>
    </citation>
    <scope>NUCLEOTIDE SEQUENCE</scope>
    <source>
        <strain evidence="2">NORP83</strain>
    </source>
</reference>
<name>A0A2A4YZN5_9PROT</name>
<evidence type="ECO:0000259" key="1">
    <source>
        <dbReference type="Pfam" id="PF13304"/>
    </source>
</evidence>
<accession>A0A2A4YZN5</accession>
<organism evidence="2">
    <name type="scientific">OCS116 cluster bacterium</name>
    <dbReference type="NCBI Taxonomy" id="2030921"/>
    <lineage>
        <taxon>Bacteria</taxon>
        <taxon>Pseudomonadati</taxon>
        <taxon>Pseudomonadota</taxon>
        <taxon>Alphaproteobacteria</taxon>
        <taxon>OCS116 cluster</taxon>
    </lineage>
</organism>
<dbReference type="PANTHER" id="PTHR43581">
    <property type="entry name" value="ATP/GTP PHOSPHATASE"/>
    <property type="match status" value="1"/>
</dbReference>